<dbReference type="AlphaFoldDB" id="A0A346CIT7"/>
<dbReference type="EMBL" id="MH360437">
    <property type="protein sequence ID" value="AXL95486.1"/>
    <property type="molecule type" value="mRNA"/>
</dbReference>
<reference evidence="2" key="1">
    <citation type="journal article" date="2018" name="Genome Biol. Evol.">
        <title>Conotoxin diversity in Chelyconus ermineus (Born, 1778) and the convergent origin of piscivory in the Atlantic and Indo-Pacific cones.</title>
        <authorList>
            <person name="Abalde S."/>
            <person name="Tenorio M.J."/>
            <person name="Afonso C.M."/>
            <person name="Zardoya R."/>
        </authorList>
    </citation>
    <scope>NUCLEOTIDE SEQUENCE</scope>
    <source>
        <strain evidence="2">Cerm_149</strain>
    </source>
</reference>
<accession>A0A346CIT7</accession>
<sequence length="77" mass="8690">MRFYMLLAVALLLTSVMSTDDVSIHQTGATRQEKKDDDSPCPPAHPHYCHSLKVLTCCKTECDLGNRCNSNDYEIWA</sequence>
<feature type="signal peptide" evidence="1">
    <location>
        <begin position="1"/>
        <end position="18"/>
    </location>
</feature>
<name>A0A346CIT7_CONER</name>
<evidence type="ECO:0000256" key="1">
    <source>
        <dbReference type="SAM" id="SignalP"/>
    </source>
</evidence>
<organism evidence="2">
    <name type="scientific">Conus ermineus</name>
    <name type="common">Agate cone</name>
    <name type="synonym">Chelyconus ermineus</name>
    <dbReference type="NCBI Taxonomy" id="55423"/>
    <lineage>
        <taxon>Eukaryota</taxon>
        <taxon>Metazoa</taxon>
        <taxon>Spiralia</taxon>
        <taxon>Lophotrochozoa</taxon>
        <taxon>Mollusca</taxon>
        <taxon>Gastropoda</taxon>
        <taxon>Caenogastropoda</taxon>
        <taxon>Neogastropoda</taxon>
        <taxon>Conoidea</taxon>
        <taxon>Conidae</taxon>
        <taxon>Conus</taxon>
        <taxon>Chelyconus</taxon>
    </lineage>
</organism>
<evidence type="ECO:0000313" key="2">
    <source>
        <dbReference type="EMBL" id="AXL95486.1"/>
    </source>
</evidence>
<protein>
    <submittedName>
        <fullName evidence="2">Conotoxin-like unassigned superfamily 01</fullName>
    </submittedName>
</protein>
<feature type="chain" id="PRO_5016566848" evidence="1">
    <location>
        <begin position="19"/>
        <end position="77"/>
    </location>
</feature>
<keyword evidence="1" id="KW-0732">Signal</keyword>
<proteinExistence type="evidence at transcript level"/>